<reference evidence="1" key="1">
    <citation type="submission" date="2020-08" db="EMBL/GenBank/DDBJ databases">
        <title>Bridging the membrane lipid divide: bacteria of the FCB group superphylum have the potential to synthesize archaeal ether lipids.</title>
        <authorList>
            <person name="Villanueva L."/>
            <person name="von Meijenfeldt F.A.B."/>
            <person name="Westbye A.B."/>
            <person name="Yadav S."/>
            <person name="Hopmans E.C."/>
            <person name="Dutilh B.E."/>
            <person name="Sinninghe Damste J.S."/>
        </authorList>
    </citation>
    <scope>NUCLEOTIDE SEQUENCE</scope>
    <source>
        <strain evidence="1">NIOZ-UU159</strain>
    </source>
</reference>
<accession>A0A7S9SV80</accession>
<evidence type="ECO:0000313" key="1">
    <source>
        <dbReference type="EMBL" id="QPI16853.1"/>
    </source>
</evidence>
<gene>
    <name evidence="1" type="ORF">NIOZUU159_00350</name>
</gene>
<protein>
    <submittedName>
        <fullName evidence="1">Uncharacterized protein</fullName>
    </submittedName>
</protein>
<dbReference type="EMBL" id="MW030609">
    <property type="protein sequence ID" value="QPI16853.1"/>
    <property type="molecule type" value="Genomic_DNA"/>
</dbReference>
<proteinExistence type="predicted"/>
<sequence>MSVEIENNIFTIEDEELNDIEYLEILSLDEIIKDNPFFIALSRNDIYENLHEMFQNRKRSESVTQLFYDILNYNKSENGDISDYSNYIFSSEAIKKNNELEWEDIQKDATYFNKLTKLNTIKHNEAKNRYFFAITYDSTSKNLKFKPPSRINAMIEPENKEYPVYYPVFPIDDVNLPLLSAYYKIPTCTVNDYVYTKIVSHLKNSININLVKTDGYNNVAKLVKSVKPKIEDIIEYLKDCFALDYSNIDNIFKRFGHSLDFINDKDFEVLCDHMKSLTNYEKERNNVNRAYRIKKSDIINKKLTFFEKLSSSIKLIKLNDKTINFLANLKDSLEDYRVNNIIEEELVDIKKINIYDIINSIHFNDANPDNILKNIRASLKNININESIDAINNIIDTHENTENIIDEHEYMKVLLEYSKDHIFDYDTDGKQYLLSYREAKEIKEGADIDNYEGGIDDEFIHENLNLEEMDNIATELNENIYENKKINNFDKYLKNITYKNEEGFIEYLRIILNFLSNISQLSHLELDYELLCNELFKYYKSVPTKYDRYKKAFNEAELDIEHKAITDFIKIKPKMIMEGIVKDQDSNITKIIYAVNKEYVETLNNILTLSIAFWVVNIQEKILNNTILIDDNYLNNYFVDKWYLYGAPINNAKNGVLPYLLECVIENFKDDNEFGVDLDSIYDSVKKLITYKYSDIIDELKKKHEINAEKKKVERGLKEQAKLLKSYKEGNKEKLEKDFVNALLYMPGVNYKKIHKYLVGCCLKKIDETFDNDADLVKAGRKDLIAIKKFYSTNRATNKARDLRYVPNLDGIKDEIMKDSNIDKIDIDDYIYGINNNENIFFDWLETMYDKNPLLPNNIIDELKNNSKNINKIIESNINIMAKTARINNKDLVNNFMSKHINIKQILLNICKILFQYKKEYEDDNINLLVDKSIKYIKDIMKDIYKLNKVLNEDVVVDINRINLYILSRALCLPFSPESVENGKIRSEIDLPREFVELNAKNIMKYMLNTFDVSTFPTMEDNIEFLNKKREENKQKKLSILNDKTVEENQVISNLKKAGIRNDLMNLEENKEGENMYDINNMYDNEEKNEKQLSAINEDTDDESMMYEDMGFLYS</sequence>
<name>A0A7S9SV80_9VIRU</name>
<organism evidence="1">
    <name type="scientific">Virus NIOZ-UU159</name>
    <dbReference type="NCBI Taxonomy" id="2763270"/>
    <lineage>
        <taxon>Viruses</taxon>
    </lineage>
</organism>